<dbReference type="Gene3D" id="3.40.366.10">
    <property type="entry name" value="Malonyl-Coenzyme A Acyl Carrier Protein, domain 2"/>
    <property type="match status" value="1"/>
</dbReference>
<evidence type="ECO:0000256" key="4">
    <source>
        <dbReference type="ARBA" id="ARBA00048462"/>
    </source>
</evidence>
<dbReference type="Proteomes" id="UP000199546">
    <property type="component" value="Unassembled WGS sequence"/>
</dbReference>
<dbReference type="RefSeq" id="WP_245784832.1">
    <property type="nucleotide sequence ID" value="NZ_FPBA01000016.1"/>
</dbReference>
<accession>A0A1I7BXM1</accession>
<dbReference type="PANTHER" id="PTHR42681">
    <property type="entry name" value="MALONYL-COA-ACYL CARRIER PROTEIN TRANSACYLASE, MITOCHONDRIAL"/>
    <property type="match status" value="1"/>
</dbReference>
<dbReference type="SMART" id="SM00827">
    <property type="entry name" value="PKS_AT"/>
    <property type="match status" value="1"/>
</dbReference>
<dbReference type="InterPro" id="IPR016036">
    <property type="entry name" value="Malonyl_transacylase_ACP-bd"/>
</dbReference>
<evidence type="ECO:0000259" key="5">
    <source>
        <dbReference type="SMART" id="SM00827"/>
    </source>
</evidence>
<dbReference type="GO" id="GO:0005829">
    <property type="term" value="C:cytosol"/>
    <property type="evidence" value="ECO:0007669"/>
    <property type="project" value="TreeGrafter"/>
</dbReference>
<keyword evidence="3" id="KW-0012">Acyltransferase</keyword>
<dbReference type="InterPro" id="IPR001227">
    <property type="entry name" value="Ac_transferase_dom_sf"/>
</dbReference>
<protein>
    <recommendedName>
        <fullName evidence="1">[acyl-carrier-protein] S-malonyltransferase</fullName>
        <ecNumber evidence="1">2.3.1.39</ecNumber>
    </recommendedName>
</protein>
<dbReference type="Gene3D" id="3.30.70.250">
    <property type="entry name" value="Malonyl-CoA ACP transacylase, ACP-binding"/>
    <property type="match status" value="1"/>
</dbReference>
<dbReference type="AlphaFoldDB" id="A0A1I7BXM1"/>
<evidence type="ECO:0000256" key="1">
    <source>
        <dbReference type="ARBA" id="ARBA00013258"/>
    </source>
</evidence>
<evidence type="ECO:0000313" key="6">
    <source>
        <dbReference type="EMBL" id="SFT91908.1"/>
    </source>
</evidence>
<dbReference type="SUPFAM" id="SSF55048">
    <property type="entry name" value="Probable ACP-binding domain of malonyl-CoA ACP transacylase"/>
    <property type="match status" value="1"/>
</dbReference>
<feature type="domain" description="Malonyl-CoA:ACP transacylase (MAT)" evidence="5">
    <location>
        <begin position="26"/>
        <end position="310"/>
    </location>
</feature>
<evidence type="ECO:0000256" key="2">
    <source>
        <dbReference type="ARBA" id="ARBA00022679"/>
    </source>
</evidence>
<dbReference type="SUPFAM" id="SSF52151">
    <property type="entry name" value="FabD/lysophospholipase-like"/>
    <property type="match status" value="1"/>
</dbReference>
<evidence type="ECO:0000256" key="3">
    <source>
        <dbReference type="ARBA" id="ARBA00023315"/>
    </source>
</evidence>
<dbReference type="InterPro" id="IPR016035">
    <property type="entry name" value="Acyl_Trfase/lysoPLipase"/>
</dbReference>
<dbReference type="STRING" id="1296565.SAMN05660657_03904"/>
<keyword evidence="2 6" id="KW-0808">Transferase</keyword>
<evidence type="ECO:0000313" key="7">
    <source>
        <dbReference type="Proteomes" id="UP000199546"/>
    </source>
</evidence>
<dbReference type="InterPro" id="IPR050858">
    <property type="entry name" value="Mal-CoA-ACP_Trans/PKS_FabD"/>
</dbReference>
<keyword evidence="7" id="KW-1185">Reference proteome</keyword>
<dbReference type="GO" id="GO:0004314">
    <property type="term" value="F:[acyl-carrier-protein] S-malonyltransferase activity"/>
    <property type="evidence" value="ECO:0007669"/>
    <property type="project" value="UniProtKB-EC"/>
</dbReference>
<dbReference type="EC" id="2.3.1.39" evidence="1"/>
<dbReference type="GO" id="GO:0006633">
    <property type="term" value="P:fatty acid biosynthetic process"/>
    <property type="evidence" value="ECO:0007669"/>
    <property type="project" value="TreeGrafter"/>
</dbReference>
<comment type="catalytic activity">
    <reaction evidence="4">
        <text>holo-[ACP] + malonyl-CoA = malonyl-[ACP] + CoA</text>
        <dbReference type="Rhea" id="RHEA:41792"/>
        <dbReference type="Rhea" id="RHEA-COMP:9623"/>
        <dbReference type="Rhea" id="RHEA-COMP:9685"/>
        <dbReference type="ChEBI" id="CHEBI:57287"/>
        <dbReference type="ChEBI" id="CHEBI:57384"/>
        <dbReference type="ChEBI" id="CHEBI:64479"/>
        <dbReference type="ChEBI" id="CHEBI:78449"/>
        <dbReference type="EC" id="2.3.1.39"/>
    </reaction>
</comment>
<dbReference type="Pfam" id="PF00698">
    <property type="entry name" value="Acyl_transf_1"/>
    <property type="match status" value="1"/>
</dbReference>
<dbReference type="PANTHER" id="PTHR42681:SF1">
    <property type="entry name" value="MALONYL-COA-ACYL CARRIER PROTEIN TRANSACYLASE, MITOCHONDRIAL"/>
    <property type="match status" value="1"/>
</dbReference>
<organism evidence="6 7">
    <name type="scientific">Geodermatophilus amargosae</name>
    <dbReference type="NCBI Taxonomy" id="1296565"/>
    <lineage>
        <taxon>Bacteria</taxon>
        <taxon>Bacillati</taxon>
        <taxon>Actinomycetota</taxon>
        <taxon>Actinomycetes</taxon>
        <taxon>Geodermatophilales</taxon>
        <taxon>Geodermatophilaceae</taxon>
        <taxon>Geodermatophilus</taxon>
    </lineage>
</organism>
<dbReference type="InterPro" id="IPR014043">
    <property type="entry name" value="Acyl_transferase_dom"/>
</dbReference>
<name>A0A1I7BXM1_9ACTN</name>
<gene>
    <name evidence="6" type="ORF">SAMN05660657_03904</name>
</gene>
<dbReference type="EMBL" id="FPBA01000016">
    <property type="protein sequence ID" value="SFT91908.1"/>
    <property type="molecule type" value="Genomic_DNA"/>
</dbReference>
<sequence>MTAARGPAVVLPGEDGSRPGMVDPWLADPVAAATVTEVDAVVGRDVAAWWRDPATAPDPVAAHLEVVVTGVAGFRSLTARGLHPVVVAGHGVGEFAALVAAGALELDQVVELVHWRAELLCLAPRPSCAGLAAVLGPGAEGVARAAVAQADSDGQLCVAAVDAPQRTVLAGGRTELARAAEVVHAAGLELVRLPGRAPCHGPLMTSVAEHLATALADLDWSAPLVPVVPNADGEATRDPGRLRAALRRHLTAPVLWEATSRSLADAGATSVVEIGAVPVLGPLVAQVHPHLPVCLASGPGALVPTDVPGPALAGSVPT</sequence>
<reference evidence="7" key="1">
    <citation type="submission" date="2016-10" db="EMBL/GenBank/DDBJ databases">
        <authorList>
            <person name="Varghese N."/>
            <person name="Submissions S."/>
        </authorList>
    </citation>
    <scope>NUCLEOTIDE SEQUENCE [LARGE SCALE GENOMIC DNA]</scope>
    <source>
        <strain evidence="7">DSM 46136</strain>
    </source>
</reference>
<proteinExistence type="predicted"/>